<sequence length="704" mass="81010">MQLETGQSSIESEKAWKKQNRAFVTRLDVYFLTWAYLSYLCKQIDSSNYKTAYVNGMKEDLGLYGNELNYFNTFYRIGYSVFIPISEAVLASSIIRVSYWIPGLELIWGIATALIAVANDAKTIYGLRFLIGLCEASSYAGLMSLIVYWYKSKELAKRLSIFGTSYPLANIFTSSLQIAINEGMDGVQGLEGWRWLFIWNGIITVIIAISGFFLIPDALQSSHAIWMTNNMREIAEERFTRTGYRKPIKLTFQQFFILIRKGVTSWITYAFTLTYAFWSWSQDANTWFTLFLKSVTNSDGSKRFTNNQLTSIPIGGYVLQIVFMMLWAYLSDKQQRRCRYIVIQQLTIFVGTIILSTWPANFGLKMFAYFFLYLSNCGGPLIIAWMSDLIGKQNTELRTIYIGLAVTLVNAIDSFQNIFFYPASEAPNYRIGYKAGAARNRPAFELSQSAAYLDKHHQSFDKLSRGQIYGSLAFLVGVPYLRAKGKELYDIWGGNEPSELFRDETRQARQEHSFKTLFKKVYPYANLALESALLSYNVRYMFNSTPFYRPWLAWMNVDIRRQTMSDLLHIQKSTKQTSLIRRLPSLLLSSLKTALPVTLFILKFLQWWYSNQSPRLQREEEKKANKTRIPPPGKLSKHPESTIDDEHIKFGIDPLTGSPLENPTLVPTGYVYSFKSIFEYVDKHSCCPVTLKPVKITQLRKILL</sequence>
<dbReference type="Proteomes" id="UP000306954">
    <property type="component" value="Unassembled WGS sequence"/>
</dbReference>
<feature type="transmembrane region" description="Helical" evidence="15">
    <location>
        <begin position="124"/>
        <end position="149"/>
    </location>
</feature>
<dbReference type="InterPro" id="IPR036259">
    <property type="entry name" value="MFS_trans_sf"/>
</dbReference>
<name>A0A4T0G735_WALIC</name>
<dbReference type="AlphaFoldDB" id="A0A4T0G735"/>
<reference evidence="17 18" key="1">
    <citation type="submission" date="2019-03" db="EMBL/GenBank/DDBJ databases">
        <title>Sequencing 23 genomes of Wallemia ichthyophaga.</title>
        <authorList>
            <person name="Gostincar C."/>
        </authorList>
    </citation>
    <scope>NUCLEOTIDE SEQUENCE [LARGE SCALE GENOMIC DNA]</scope>
    <source>
        <strain evidence="17 18">EXF-8621</strain>
    </source>
</reference>
<dbReference type="Gene3D" id="3.30.40.10">
    <property type="entry name" value="Zinc/RING finger domain, C3HC4 (zinc finger)"/>
    <property type="match status" value="1"/>
</dbReference>
<evidence type="ECO:0000256" key="5">
    <source>
        <dbReference type="ARBA" id="ARBA00022692"/>
    </source>
</evidence>
<keyword evidence="9" id="KW-0653">Protein transport</keyword>
<evidence type="ECO:0000313" key="18">
    <source>
        <dbReference type="Proteomes" id="UP000306954"/>
    </source>
</evidence>
<dbReference type="PANTHER" id="PTHR43791:SF64">
    <property type="entry name" value="MAJOR FACILITATOR SUPERFAMILY (MFS) PROFILE DOMAIN-CONTAINING PROTEIN"/>
    <property type="match status" value="1"/>
</dbReference>
<dbReference type="SUPFAM" id="SSF57850">
    <property type="entry name" value="RING/U-box"/>
    <property type="match status" value="1"/>
</dbReference>
<feature type="domain" description="Pex N-terminal" evidence="16">
    <location>
        <begin position="458"/>
        <end position="610"/>
    </location>
</feature>
<dbReference type="InterPro" id="IPR006845">
    <property type="entry name" value="Pex_N"/>
</dbReference>
<dbReference type="EMBL" id="SPOF01000012">
    <property type="protein sequence ID" value="TIB13979.1"/>
    <property type="molecule type" value="Genomic_DNA"/>
</dbReference>
<dbReference type="GO" id="GO:0016562">
    <property type="term" value="P:protein import into peroxisome matrix, receptor recycling"/>
    <property type="evidence" value="ECO:0007669"/>
    <property type="project" value="UniProtKB-ARBA"/>
</dbReference>
<feature type="transmembrane region" description="Helical" evidence="15">
    <location>
        <begin position="161"/>
        <end position="180"/>
    </location>
</feature>
<keyword evidence="11 15" id="KW-0472">Membrane</keyword>
<evidence type="ECO:0000256" key="7">
    <source>
        <dbReference type="ARBA" id="ARBA00022771"/>
    </source>
</evidence>
<evidence type="ECO:0000256" key="15">
    <source>
        <dbReference type="SAM" id="Phobius"/>
    </source>
</evidence>
<dbReference type="SUPFAM" id="SSF103473">
    <property type="entry name" value="MFS general substrate transporter"/>
    <property type="match status" value="1"/>
</dbReference>
<dbReference type="GO" id="GO:0008270">
    <property type="term" value="F:zinc ion binding"/>
    <property type="evidence" value="ECO:0007669"/>
    <property type="project" value="UniProtKB-KW"/>
</dbReference>
<dbReference type="FunFam" id="1.20.1250.20:FF:000065">
    <property type="entry name" value="Putative MFS pantothenate transporter"/>
    <property type="match status" value="1"/>
</dbReference>
<keyword evidence="6" id="KW-0479">Metal-binding</keyword>
<evidence type="ECO:0000256" key="4">
    <source>
        <dbReference type="ARBA" id="ARBA00022448"/>
    </source>
</evidence>
<keyword evidence="8" id="KW-0862">Zinc</keyword>
<evidence type="ECO:0000256" key="10">
    <source>
        <dbReference type="ARBA" id="ARBA00022989"/>
    </source>
</evidence>
<feature type="region of interest" description="Disordered" evidence="14">
    <location>
        <begin position="618"/>
        <end position="640"/>
    </location>
</feature>
<keyword evidence="4" id="KW-0813">Transport</keyword>
<feature type="transmembrane region" description="Helical" evidence="15">
    <location>
        <begin position="342"/>
        <end position="360"/>
    </location>
</feature>
<dbReference type="InterPro" id="IPR013083">
    <property type="entry name" value="Znf_RING/FYVE/PHD"/>
</dbReference>
<evidence type="ECO:0000256" key="14">
    <source>
        <dbReference type="SAM" id="MobiDB-lite"/>
    </source>
</evidence>
<feature type="transmembrane region" description="Helical" evidence="15">
    <location>
        <begin position="399"/>
        <end position="420"/>
    </location>
</feature>
<dbReference type="OrthoDB" id="3639251at2759"/>
<comment type="similarity">
    <text evidence="3">Belongs to the pex2/pex10/pex12 family.</text>
</comment>
<evidence type="ECO:0000256" key="13">
    <source>
        <dbReference type="ARBA" id="ARBA00037968"/>
    </source>
</evidence>
<evidence type="ECO:0000256" key="6">
    <source>
        <dbReference type="ARBA" id="ARBA00022723"/>
    </source>
</evidence>
<dbReference type="GO" id="GO:0022857">
    <property type="term" value="F:transmembrane transporter activity"/>
    <property type="evidence" value="ECO:0007669"/>
    <property type="project" value="InterPro"/>
</dbReference>
<dbReference type="Pfam" id="PF07690">
    <property type="entry name" value="MFS_1"/>
    <property type="match status" value="1"/>
</dbReference>
<gene>
    <name evidence="17" type="ORF">E3P90_01462</name>
</gene>
<keyword evidence="7" id="KW-0863">Zinc-finger</keyword>
<evidence type="ECO:0000256" key="3">
    <source>
        <dbReference type="ARBA" id="ARBA00008704"/>
    </source>
</evidence>
<proteinExistence type="inferred from homology"/>
<keyword evidence="12" id="KW-0576">Peroxisome</keyword>
<organism evidence="17 18">
    <name type="scientific">Wallemia ichthyophaga</name>
    <dbReference type="NCBI Taxonomy" id="245174"/>
    <lineage>
        <taxon>Eukaryota</taxon>
        <taxon>Fungi</taxon>
        <taxon>Dikarya</taxon>
        <taxon>Basidiomycota</taxon>
        <taxon>Wallemiomycotina</taxon>
        <taxon>Wallemiomycetes</taxon>
        <taxon>Wallemiales</taxon>
        <taxon>Wallemiaceae</taxon>
        <taxon>Wallemia</taxon>
    </lineage>
</organism>
<feature type="transmembrane region" description="Helical" evidence="15">
    <location>
        <begin position="312"/>
        <end position="330"/>
    </location>
</feature>
<comment type="pathway">
    <text evidence="2">Protein modification; protein ubiquitination.</text>
</comment>
<dbReference type="Pfam" id="PF04757">
    <property type="entry name" value="Pex2_Pex12"/>
    <property type="match status" value="1"/>
</dbReference>
<keyword evidence="10 15" id="KW-1133">Transmembrane helix</keyword>
<feature type="transmembrane region" description="Helical" evidence="15">
    <location>
        <begin position="255"/>
        <end position="278"/>
    </location>
</feature>
<evidence type="ECO:0000256" key="2">
    <source>
        <dbReference type="ARBA" id="ARBA00004906"/>
    </source>
</evidence>
<dbReference type="GO" id="GO:0005778">
    <property type="term" value="C:peroxisomal membrane"/>
    <property type="evidence" value="ECO:0007669"/>
    <property type="project" value="UniProtKB-SubCell"/>
</dbReference>
<evidence type="ECO:0000256" key="11">
    <source>
        <dbReference type="ARBA" id="ARBA00023136"/>
    </source>
</evidence>
<feature type="transmembrane region" description="Helical" evidence="15">
    <location>
        <begin position="99"/>
        <end position="118"/>
    </location>
</feature>
<dbReference type="Gene3D" id="1.20.1250.20">
    <property type="entry name" value="MFS general substrate transporter like domains"/>
    <property type="match status" value="2"/>
</dbReference>
<keyword evidence="5 15" id="KW-0812">Transmembrane</keyword>
<accession>A0A4T0G735</accession>
<evidence type="ECO:0000256" key="8">
    <source>
        <dbReference type="ARBA" id="ARBA00022833"/>
    </source>
</evidence>
<dbReference type="InterPro" id="IPR011701">
    <property type="entry name" value="MFS"/>
</dbReference>
<comment type="subcellular location">
    <subcellularLocation>
        <location evidence="1">Peroxisome membrane</location>
        <topology evidence="1">Multi-pass membrane protein</topology>
    </subcellularLocation>
</comment>
<evidence type="ECO:0000256" key="12">
    <source>
        <dbReference type="ARBA" id="ARBA00023140"/>
    </source>
</evidence>
<feature type="transmembrane region" description="Helical" evidence="15">
    <location>
        <begin position="366"/>
        <end position="387"/>
    </location>
</feature>
<evidence type="ECO:0000256" key="1">
    <source>
        <dbReference type="ARBA" id="ARBA00004585"/>
    </source>
</evidence>
<comment type="similarity">
    <text evidence="13">Belongs to the major facilitator superfamily. Allantoate permease family.</text>
</comment>
<protein>
    <recommendedName>
        <fullName evidence="16">Pex N-terminal domain-containing protein</fullName>
    </recommendedName>
</protein>
<feature type="transmembrane region" description="Helical" evidence="15">
    <location>
        <begin position="192"/>
        <end position="215"/>
    </location>
</feature>
<evidence type="ECO:0000313" key="17">
    <source>
        <dbReference type="EMBL" id="TIB13979.1"/>
    </source>
</evidence>
<comment type="caution">
    <text evidence="17">The sequence shown here is derived from an EMBL/GenBank/DDBJ whole genome shotgun (WGS) entry which is preliminary data.</text>
</comment>
<evidence type="ECO:0000259" key="16">
    <source>
        <dbReference type="Pfam" id="PF04757"/>
    </source>
</evidence>
<dbReference type="PANTHER" id="PTHR43791">
    <property type="entry name" value="PERMEASE-RELATED"/>
    <property type="match status" value="1"/>
</dbReference>
<dbReference type="GO" id="GO:0016567">
    <property type="term" value="P:protein ubiquitination"/>
    <property type="evidence" value="ECO:0007669"/>
    <property type="project" value="UniProtKB-ARBA"/>
</dbReference>
<evidence type="ECO:0000256" key="9">
    <source>
        <dbReference type="ARBA" id="ARBA00022927"/>
    </source>
</evidence>